<gene>
    <name evidence="1" type="ORF">O1611_g5018</name>
</gene>
<comment type="caution">
    <text evidence="1">The sequence shown here is derived from an EMBL/GenBank/DDBJ whole genome shotgun (WGS) entry which is preliminary data.</text>
</comment>
<evidence type="ECO:0000313" key="2">
    <source>
        <dbReference type="Proteomes" id="UP001153332"/>
    </source>
</evidence>
<proteinExistence type="predicted"/>
<evidence type="ECO:0000313" key="1">
    <source>
        <dbReference type="EMBL" id="KAJ8128615.1"/>
    </source>
</evidence>
<reference evidence="1" key="1">
    <citation type="submission" date="2022-12" db="EMBL/GenBank/DDBJ databases">
        <title>Genome Sequence of Lasiodiplodia mahajangana.</title>
        <authorList>
            <person name="Buettner E."/>
        </authorList>
    </citation>
    <scope>NUCLEOTIDE SEQUENCE</scope>
    <source>
        <strain evidence="1">VT137</strain>
    </source>
</reference>
<dbReference type="EMBL" id="JAPUUL010001013">
    <property type="protein sequence ID" value="KAJ8128615.1"/>
    <property type="molecule type" value="Genomic_DNA"/>
</dbReference>
<organism evidence="1 2">
    <name type="scientific">Lasiodiplodia mahajangana</name>
    <dbReference type="NCBI Taxonomy" id="1108764"/>
    <lineage>
        <taxon>Eukaryota</taxon>
        <taxon>Fungi</taxon>
        <taxon>Dikarya</taxon>
        <taxon>Ascomycota</taxon>
        <taxon>Pezizomycotina</taxon>
        <taxon>Dothideomycetes</taxon>
        <taxon>Dothideomycetes incertae sedis</taxon>
        <taxon>Botryosphaeriales</taxon>
        <taxon>Botryosphaeriaceae</taxon>
        <taxon>Lasiodiplodia</taxon>
    </lineage>
</organism>
<name>A0ACC2JM76_9PEZI</name>
<protein>
    <submittedName>
        <fullName evidence="1">Uncharacterized protein</fullName>
    </submittedName>
</protein>
<accession>A0ACC2JM76</accession>
<dbReference type="Proteomes" id="UP001153332">
    <property type="component" value="Unassembled WGS sequence"/>
</dbReference>
<sequence length="664" mass="73157">MSSHAQTTTAQKVADRELEEKLGQTALFEAKQATDDEHAQTVFQALRENRKAVMWSALISMTIIMEGYDTILIGTFFAYPEFNKKFGTYYGREKGYQVSGPWQTGLNQASTAGAIVGGLLNGYIASRFGYRWVMIGSLGVLNFFILIVFLANNVQVLLGGQILCGLSWGVFATLAPAYASEVCPTNLRGYMTTYVNLCWAIGQLLAAGVLTACLDIEGEWGYRVPFAVQWIWPIPLMIICFFAPESPWWLVRAERLEQAKHAIKRLSGGKTDEQISNQVAMMVHTNRVEAEETSGATYLDCFKGMNLRRTEIVCVVFAGQILSGSSFAYTPTYFFTSAGLPVDASFYISLGAKGFAFIGTLLSWALITRWGRRTLYLSGMGSLSLVLILVGILSVSAGYPGLWAAGGLCVLWLFVYSLTIGPLAYSIISETSSVRLRPLSVVLARVAYQIINIISQFLNTYMINPVEWNWSGKSGFFWGGTAFLVFAWGYFRLPEIKGRTYEELDILFMKKVSARKFAKTHVDAYETTDERPAPRLVPPHECCCETADEEPAKCPHEHILMPGMCINCVEDAEQDQTYSSGEPRDNGDETEALPPPFIIGEAVESRRVPYMMDGEHGAEEADPCCRAADYEDGLEGLGGDVADEGHLGVDLAGITGPANREPAD</sequence>
<keyword evidence="2" id="KW-1185">Reference proteome</keyword>